<dbReference type="AlphaFoldDB" id="A0AAN6S983"/>
<reference evidence="2" key="1">
    <citation type="journal article" date="2023" name="Mol. Phylogenet. Evol.">
        <title>Genome-scale phylogeny and comparative genomics of the fungal order Sordariales.</title>
        <authorList>
            <person name="Hensen N."/>
            <person name="Bonometti L."/>
            <person name="Westerberg I."/>
            <person name="Brannstrom I.O."/>
            <person name="Guillou S."/>
            <person name="Cros-Aarteil S."/>
            <person name="Calhoun S."/>
            <person name="Haridas S."/>
            <person name="Kuo A."/>
            <person name="Mondo S."/>
            <person name="Pangilinan J."/>
            <person name="Riley R."/>
            <person name="LaButti K."/>
            <person name="Andreopoulos B."/>
            <person name="Lipzen A."/>
            <person name="Chen C."/>
            <person name="Yan M."/>
            <person name="Daum C."/>
            <person name="Ng V."/>
            <person name="Clum A."/>
            <person name="Steindorff A."/>
            <person name="Ohm R.A."/>
            <person name="Martin F."/>
            <person name="Silar P."/>
            <person name="Natvig D.O."/>
            <person name="Lalanne C."/>
            <person name="Gautier V."/>
            <person name="Ament-Velasquez S.L."/>
            <person name="Kruys A."/>
            <person name="Hutchinson M.I."/>
            <person name="Powell A.J."/>
            <person name="Barry K."/>
            <person name="Miller A.N."/>
            <person name="Grigoriev I.V."/>
            <person name="Debuchy R."/>
            <person name="Gladieux P."/>
            <person name="Hiltunen Thoren M."/>
            <person name="Johannesson H."/>
        </authorList>
    </citation>
    <scope>NUCLEOTIDE SEQUENCE [LARGE SCALE GENOMIC DNA]</scope>
    <source>
        <strain evidence="2">CBS 340.73</strain>
    </source>
</reference>
<keyword evidence="2" id="KW-1185">Reference proteome</keyword>
<dbReference type="InterPro" id="IPR039470">
    <property type="entry name" value="Nuc_deoxyri_tr2"/>
</dbReference>
<organism evidence="1 2">
    <name type="scientific">Diplogelasinospora grovesii</name>
    <dbReference type="NCBI Taxonomy" id="303347"/>
    <lineage>
        <taxon>Eukaryota</taxon>
        <taxon>Fungi</taxon>
        <taxon>Dikarya</taxon>
        <taxon>Ascomycota</taxon>
        <taxon>Pezizomycotina</taxon>
        <taxon>Sordariomycetes</taxon>
        <taxon>Sordariomycetidae</taxon>
        <taxon>Sordariales</taxon>
        <taxon>Diplogelasinosporaceae</taxon>
        <taxon>Diplogelasinospora</taxon>
    </lineage>
</organism>
<proteinExistence type="predicted"/>
<dbReference type="EMBL" id="MU853753">
    <property type="protein sequence ID" value="KAK3945752.1"/>
    <property type="molecule type" value="Genomic_DNA"/>
</dbReference>
<protein>
    <submittedName>
        <fullName evidence="1">Uncharacterized protein</fullName>
    </submittedName>
</protein>
<dbReference type="Pfam" id="PF15891">
    <property type="entry name" value="Nuc_deoxyri_tr2"/>
    <property type="match status" value="1"/>
</dbReference>
<dbReference type="Proteomes" id="UP001303473">
    <property type="component" value="Unassembled WGS sequence"/>
</dbReference>
<sequence length="140" mass="16005">MGRTYGNDESASDFLALSDRTTFHPTTIIPITIFNPLRADWDSSWREDPSLPPFKEQVEWELEMQERADVVVFYFGPHTDAPITLLELGLCAPRKSAIVACHPDYKKRGNVLILCKKYGHVVVDDDGKLCDAVYRNFDER</sequence>
<evidence type="ECO:0000313" key="1">
    <source>
        <dbReference type="EMBL" id="KAK3945752.1"/>
    </source>
</evidence>
<evidence type="ECO:0000313" key="2">
    <source>
        <dbReference type="Proteomes" id="UP001303473"/>
    </source>
</evidence>
<accession>A0AAN6S983</accession>
<gene>
    <name evidence="1" type="ORF">QBC46DRAFT_424476</name>
</gene>
<dbReference type="Gene3D" id="3.40.50.450">
    <property type="match status" value="1"/>
</dbReference>
<comment type="caution">
    <text evidence="1">The sequence shown here is derived from an EMBL/GenBank/DDBJ whole genome shotgun (WGS) entry which is preliminary data.</text>
</comment>
<name>A0AAN6S983_9PEZI</name>